<dbReference type="InterPro" id="IPR050113">
    <property type="entry name" value="Ub_conjugating_enzyme"/>
</dbReference>
<dbReference type="EMBL" id="BNJQ01000011">
    <property type="protein sequence ID" value="GHP06061.1"/>
    <property type="molecule type" value="Genomic_DNA"/>
</dbReference>
<dbReference type="AlphaFoldDB" id="A0A830HKH5"/>
<dbReference type="Pfam" id="PF00179">
    <property type="entry name" value="UQ_con"/>
    <property type="match status" value="1"/>
</dbReference>
<evidence type="ECO:0000256" key="1">
    <source>
        <dbReference type="ARBA" id="ARBA00022679"/>
    </source>
</evidence>
<dbReference type="InterPro" id="IPR000608">
    <property type="entry name" value="UBC"/>
</dbReference>
<comment type="similarity">
    <text evidence="4">Belongs to the ubiquitin-conjugating enzyme family.</text>
</comment>
<evidence type="ECO:0000256" key="2">
    <source>
        <dbReference type="ARBA" id="ARBA00022786"/>
    </source>
</evidence>
<feature type="domain" description="UBC core" evidence="5">
    <location>
        <begin position="2"/>
        <end position="150"/>
    </location>
</feature>
<dbReference type="InterPro" id="IPR016135">
    <property type="entry name" value="UBQ-conjugating_enzyme/RWD"/>
</dbReference>
<dbReference type="Proteomes" id="UP000660262">
    <property type="component" value="Unassembled WGS sequence"/>
</dbReference>
<keyword evidence="4" id="KW-0067">ATP-binding</keyword>
<protein>
    <submittedName>
        <fullName evidence="6">E2 ubiquitin-protein ligase peroxin 4</fullName>
    </submittedName>
</protein>
<sequence>MAARLRLSKELKEISRDKDASLVLAPRDDNLFTWTCALTGPSDTPYAGGRFHLLLRVPDTYPLAAPTVTFRTRIFHPNVHFKTGEVCLDILKTQWSPAWTLQSVCRAVAALMAHAEPDSPLNCDAGNLLRAGDVRGYNSIARMYTVECATE</sequence>
<feature type="active site" description="Glycyl thioester intermediate" evidence="3">
    <location>
        <position position="87"/>
    </location>
</feature>
<dbReference type="SUPFAM" id="SSF54495">
    <property type="entry name" value="UBC-like"/>
    <property type="match status" value="1"/>
</dbReference>
<dbReference type="SMART" id="SM00212">
    <property type="entry name" value="UBCc"/>
    <property type="match status" value="1"/>
</dbReference>
<dbReference type="PROSITE" id="PS00183">
    <property type="entry name" value="UBC_1"/>
    <property type="match status" value="1"/>
</dbReference>
<name>A0A830HKH5_9CHLO</name>
<keyword evidence="2 4" id="KW-0833">Ubl conjugation pathway</keyword>
<keyword evidence="6" id="KW-0436">Ligase</keyword>
<keyword evidence="1" id="KW-0808">Transferase</keyword>
<comment type="caution">
    <text evidence="6">The sequence shown here is derived from an EMBL/GenBank/DDBJ whole genome shotgun (WGS) entry which is preliminary data.</text>
</comment>
<organism evidence="6 7">
    <name type="scientific">Pycnococcus provasolii</name>
    <dbReference type="NCBI Taxonomy" id="41880"/>
    <lineage>
        <taxon>Eukaryota</taxon>
        <taxon>Viridiplantae</taxon>
        <taxon>Chlorophyta</taxon>
        <taxon>Pseudoscourfieldiophyceae</taxon>
        <taxon>Pseudoscourfieldiales</taxon>
        <taxon>Pycnococcaceae</taxon>
        <taxon>Pycnococcus</taxon>
    </lineage>
</organism>
<dbReference type="GO" id="GO:0016874">
    <property type="term" value="F:ligase activity"/>
    <property type="evidence" value="ECO:0007669"/>
    <property type="project" value="UniProtKB-KW"/>
</dbReference>
<evidence type="ECO:0000256" key="4">
    <source>
        <dbReference type="RuleBase" id="RU362109"/>
    </source>
</evidence>
<keyword evidence="4" id="KW-0547">Nucleotide-binding</keyword>
<reference evidence="6" key="1">
    <citation type="submission" date="2020-10" db="EMBL/GenBank/DDBJ databases">
        <title>Unveiling of a novel bifunctional photoreceptor, Dualchrome1, isolated from a cosmopolitan green alga.</title>
        <authorList>
            <person name="Suzuki S."/>
            <person name="Kawachi M."/>
        </authorList>
    </citation>
    <scope>NUCLEOTIDE SEQUENCE</scope>
    <source>
        <strain evidence="6">NIES 2893</strain>
    </source>
</reference>
<proteinExistence type="inferred from homology"/>
<dbReference type="PANTHER" id="PTHR24067">
    <property type="entry name" value="UBIQUITIN-CONJUGATING ENZYME E2"/>
    <property type="match status" value="1"/>
</dbReference>
<dbReference type="InterPro" id="IPR023313">
    <property type="entry name" value="UBQ-conjugating_AS"/>
</dbReference>
<dbReference type="GO" id="GO:0005524">
    <property type="term" value="F:ATP binding"/>
    <property type="evidence" value="ECO:0007669"/>
    <property type="project" value="UniProtKB-UniRule"/>
</dbReference>
<evidence type="ECO:0000313" key="6">
    <source>
        <dbReference type="EMBL" id="GHP06061.1"/>
    </source>
</evidence>
<dbReference type="CDD" id="cd23812">
    <property type="entry name" value="UBCc_ScPEX4-like"/>
    <property type="match status" value="1"/>
</dbReference>
<keyword evidence="7" id="KW-1185">Reference proteome</keyword>
<dbReference type="GO" id="GO:0016740">
    <property type="term" value="F:transferase activity"/>
    <property type="evidence" value="ECO:0007669"/>
    <property type="project" value="UniProtKB-KW"/>
</dbReference>
<evidence type="ECO:0000313" key="7">
    <source>
        <dbReference type="Proteomes" id="UP000660262"/>
    </source>
</evidence>
<accession>A0A830HKH5</accession>
<evidence type="ECO:0000256" key="3">
    <source>
        <dbReference type="PROSITE-ProRule" id="PRU10133"/>
    </source>
</evidence>
<gene>
    <name evidence="6" type="ORF">PPROV_000480800</name>
</gene>
<dbReference type="OrthoDB" id="9973183at2759"/>
<evidence type="ECO:0000259" key="5">
    <source>
        <dbReference type="PROSITE" id="PS50127"/>
    </source>
</evidence>
<dbReference type="Gene3D" id="3.10.110.10">
    <property type="entry name" value="Ubiquitin Conjugating Enzyme"/>
    <property type="match status" value="1"/>
</dbReference>
<dbReference type="PROSITE" id="PS50127">
    <property type="entry name" value="UBC_2"/>
    <property type="match status" value="1"/>
</dbReference>